<gene>
    <name evidence="3" type="ORF">F5544_22880</name>
</gene>
<protein>
    <submittedName>
        <fullName evidence="3">Polyketide cyclase</fullName>
    </submittedName>
</protein>
<evidence type="ECO:0000259" key="2">
    <source>
        <dbReference type="Pfam" id="PF08327"/>
    </source>
</evidence>
<evidence type="ECO:0000313" key="3">
    <source>
        <dbReference type="EMBL" id="QIS12437.1"/>
    </source>
</evidence>
<evidence type="ECO:0000313" key="4">
    <source>
        <dbReference type="Proteomes" id="UP000503540"/>
    </source>
</evidence>
<accession>A0A6G9YHA3</accession>
<dbReference type="CDD" id="cd08901">
    <property type="entry name" value="SRPBCC_CalC_Aha1-like_8"/>
    <property type="match status" value="1"/>
</dbReference>
<feature type="domain" description="Activator of Hsp90 ATPase homologue 1/2-like C-terminal" evidence="2">
    <location>
        <begin position="21"/>
        <end position="143"/>
    </location>
</feature>
<keyword evidence="4" id="KW-1185">Reference proteome</keyword>
<evidence type="ECO:0000256" key="1">
    <source>
        <dbReference type="ARBA" id="ARBA00006817"/>
    </source>
</evidence>
<dbReference type="InterPro" id="IPR013538">
    <property type="entry name" value="ASHA1/2-like_C"/>
</dbReference>
<dbReference type="SUPFAM" id="SSF55961">
    <property type="entry name" value="Bet v1-like"/>
    <property type="match status" value="1"/>
</dbReference>
<comment type="similarity">
    <text evidence="1">Belongs to the AHA1 family.</text>
</comment>
<dbReference type="RefSeq" id="WP_167475124.1">
    <property type="nucleotide sequence ID" value="NZ_CP046172.1"/>
</dbReference>
<dbReference type="Proteomes" id="UP000503540">
    <property type="component" value="Chromosome"/>
</dbReference>
<dbReference type="EMBL" id="CP046172">
    <property type="protein sequence ID" value="QIS12437.1"/>
    <property type="molecule type" value="Genomic_DNA"/>
</dbReference>
<dbReference type="Gene3D" id="3.30.530.20">
    <property type="match status" value="1"/>
</dbReference>
<dbReference type="AlphaFoldDB" id="A0A6G9YHA3"/>
<name>A0A6G9YHA3_9NOCA</name>
<reference evidence="3 4" key="1">
    <citation type="journal article" date="2019" name="ACS Chem. Biol.">
        <title>Identification and Mobilization of a Cryptic Antibiotic Biosynthesis Gene Locus from a Human-Pathogenic Nocardia Isolate.</title>
        <authorList>
            <person name="Herisse M."/>
            <person name="Ishida K."/>
            <person name="Porter J.L."/>
            <person name="Howden B."/>
            <person name="Hertweck C."/>
            <person name="Stinear T.P."/>
            <person name="Pidot S.J."/>
        </authorList>
    </citation>
    <scope>NUCLEOTIDE SEQUENCE [LARGE SCALE GENOMIC DNA]</scope>
    <source>
        <strain evidence="3 4">AUSMDU00012717</strain>
    </source>
</reference>
<dbReference type="KEGG" id="nah:F5544_22880"/>
<organism evidence="3 4">
    <name type="scientific">Nocardia arthritidis</name>
    <dbReference type="NCBI Taxonomy" id="228602"/>
    <lineage>
        <taxon>Bacteria</taxon>
        <taxon>Bacillati</taxon>
        <taxon>Actinomycetota</taxon>
        <taxon>Actinomycetes</taxon>
        <taxon>Mycobacteriales</taxon>
        <taxon>Nocardiaceae</taxon>
        <taxon>Nocardia</taxon>
    </lineage>
</organism>
<dbReference type="Pfam" id="PF08327">
    <property type="entry name" value="AHSA1"/>
    <property type="match status" value="1"/>
</dbReference>
<dbReference type="InterPro" id="IPR023393">
    <property type="entry name" value="START-like_dom_sf"/>
</dbReference>
<proteinExistence type="inferred from homology"/>
<sequence length="162" mass="18476">MVAPQSIKPLSVDVGMLIRRPPHDVFEALADPSITAKFWYTKSSGRMAEGAELTWEWEMYGAARTIRVEKFEIDRTIRFTWDNYNPDKPTTVEFSLIPYENDTTYLHITETGYTGDLQAQIDSVRDSTAGFTYLLSALKAALEHDVILRVVLDEHPPNLRLP</sequence>